<dbReference type="EMBL" id="FSRA01000001">
    <property type="protein sequence ID" value="SIN73551.1"/>
    <property type="molecule type" value="Genomic_DNA"/>
</dbReference>
<protein>
    <submittedName>
        <fullName evidence="2">Uncharacterized protein</fullName>
    </submittedName>
</protein>
<gene>
    <name evidence="2" type="ORF">SAMN04488055_1032</name>
</gene>
<feature type="compositionally biased region" description="Low complexity" evidence="1">
    <location>
        <begin position="62"/>
        <end position="76"/>
    </location>
</feature>
<sequence>MAIVPCSQRFYFYSDIKIMKKILFSFLIGALFYEPGEALAQKATLAKDKPAPGYKQSGSASPKKPATYTQPTTAQPDRTPRPANVAVPPPQKPVRIVSPSPPQANRPTVALPPLPQPKPVFTQADGEMFSSGFSSGIQQSESKSKELDQQLADLADEKADQEADLKETAKKGFLKALEREKEKSKTIACGGGDYDVVLYDDSLLTVRYTLSVKDSRSCTYINTANEVIPFCGYYYKATCTVINKKGRRLALKGYIMGSPGLNAKTHITPHGETGRCLGLDRDASTFWNNFYISWNGELPPGEHINTGYFWTEIRGERPAWELSYSIIK</sequence>
<evidence type="ECO:0000313" key="2">
    <source>
        <dbReference type="EMBL" id="SIN73551.1"/>
    </source>
</evidence>
<evidence type="ECO:0000256" key="1">
    <source>
        <dbReference type="SAM" id="MobiDB-lite"/>
    </source>
</evidence>
<feature type="compositionally biased region" description="Pro residues" evidence="1">
    <location>
        <begin position="99"/>
        <end position="118"/>
    </location>
</feature>
<evidence type="ECO:0000313" key="3">
    <source>
        <dbReference type="Proteomes" id="UP000185003"/>
    </source>
</evidence>
<accession>A0A1N6DRZ1</accession>
<organism evidence="2 3">
    <name type="scientific">Chitinophaga niabensis</name>
    <dbReference type="NCBI Taxonomy" id="536979"/>
    <lineage>
        <taxon>Bacteria</taxon>
        <taxon>Pseudomonadati</taxon>
        <taxon>Bacteroidota</taxon>
        <taxon>Chitinophagia</taxon>
        <taxon>Chitinophagales</taxon>
        <taxon>Chitinophagaceae</taxon>
        <taxon>Chitinophaga</taxon>
    </lineage>
</organism>
<feature type="region of interest" description="Disordered" evidence="1">
    <location>
        <begin position="49"/>
        <end position="146"/>
    </location>
</feature>
<keyword evidence="3" id="KW-1185">Reference proteome</keyword>
<proteinExistence type="predicted"/>
<dbReference type="Proteomes" id="UP000185003">
    <property type="component" value="Unassembled WGS sequence"/>
</dbReference>
<name>A0A1N6DRZ1_9BACT</name>
<feature type="compositionally biased region" description="Low complexity" evidence="1">
    <location>
        <begin position="129"/>
        <end position="141"/>
    </location>
</feature>
<dbReference type="STRING" id="536979.SAMN04488055_1032"/>
<dbReference type="AlphaFoldDB" id="A0A1N6DRZ1"/>
<reference evidence="2 3" key="1">
    <citation type="submission" date="2016-11" db="EMBL/GenBank/DDBJ databases">
        <authorList>
            <person name="Jaros S."/>
            <person name="Januszkiewicz K."/>
            <person name="Wedrychowicz H."/>
        </authorList>
    </citation>
    <scope>NUCLEOTIDE SEQUENCE [LARGE SCALE GENOMIC DNA]</scope>
    <source>
        <strain evidence="2 3">DSM 24787</strain>
    </source>
</reference>